<keyword evidence="9 16" id="KW-0067">ATP-binding</keyword>
<dbReference type="PANTHER" id="PTHR22683:SF41">
    <property type="entry name" value="DNA TRANSLOCASE FTSK"/>
    <property type="match status" value="1"/>
</dbReference>
<evidence type="ECO:0000256" key="3">
    <source>
        <dbReference type="ARBA" id="ARBA00020887"/>
    </source>
</evidence>
<keyword evidence="4" id="KW-1003">Cell membrane</keyword>
<dbReference type="SUPFAM" id="SSF46785">
    <property type="entry name" value="Winged helix' DNA-binding domain"/>
    <property type="match status" value="1"/>
</dbReference>
<dbReference type="Pfam" id="PF13491">
    <property type="entry name" value="FtsK_4TM"/>
    <property type="match status" value="1"/>
</dbReference>
<dbReference type="Gene3D" id="3.30.980.40">
    <property type="match status" value="1"/>
</dbReference>
<dbReference type="InterPro" id="IPR050206">
    <property type="entry name" value="FtsK/SpoIIIE/SftA"/>
</dbReference>
<feature type="transmembrane region" description="Helical" evidence="18">
    <location>
        <begin position="107"/>
        <end position="125"/>
    </location>
</feature>
<evidence type="ECO:0000313" key="21">
    <source>
        <dbReference type="Proteomes" id="UP000237718"/>
    </source>
</evidence>
<evidence type="ECO:0000256" key="16">
    <source>
        <dbReference type="PROSITE-ProRule" id="PRU00289"/>
    </source>
</evidence>
<feature type="binding site" evidence="16">
    <location>
        <begin position="660"/>
        <end position="667"/>
    </location>
    <ligand>
        <name>ATP</name>
        <dbReference type="ChEBI" id="CHEBI:30616"/>
    </ligand>
</feature>
<dbReference type="InterPro" id="IPR018541">
    <property type="entry name" value="Ftsk_gamma"/>
</dbReference>
<dbReference type="SMART" id="SM00382">
    <property type="entry name" value="AAA"/>
    <property type="match status" value="1"/>
</dbReference>
<comment type="subunit">
    <text evidence="15">Homohexamer. Forms a ring that surrounds DNA.</text>
</comment>
<evidence type="ECO:0000256" key="5">
    <source>
        <dbReference type="ARBA" id="ARBA00022618"/>
    </source>
</evidence>
<dbReference type="Gene3D" id="3.40.50.300">
    <property type="entry name" value="P-loop containing nucleotide triphosphate hydrolases"/>
    <property type="match status" value="1"/>
</dbReference>
<keyword evidence="6 18" id="KW-0812">Transmembrane</keyword>
<keyword evidence="7 16" id="KW-0547">Nucleotide-binding</keyword>
<evidence type="ECO:0000256" key="1">
    <source>
        <dbReference type="ARBA" id="ARBA00004651"/>
    </source>
</evidence>
<dbReference type="Pfam" id="PF09397">
    <property type="entry name" value="FtsK_gamma"/>
    <property type="match status" value="1"/>
</dbReference>
<keyword evidence="12 18" id="KW-0472">Membrane</keyword>
<feature type="transmembrane region" description="Helical" evidence="18">
    <location>
        <begin position="165"/>
        <end position="188"/>
    </location>
</feature>
<sequence length="1009" mass="108852">MAFQTRSRDPLLDSNMQAAIEKRGKELIGLLLIGVGLLVAAMIGSYTPDDSNWMVSTDAPVQNWLGQTGASIAFLLITFLGKGAWAISVFLFAWGARFLLHRGEDRVLWPALMLVFWLIIVALHFETLVPGDEWKAFHSFGLGGMIGNTALGGLLALLPFGLAFLVKFLSFLTAIAVLALGAFVLGFTRSEVTRIGRFLLIGLVLAYGALANLLGRGANGGLQAARSWQNRRAEQRTLALDAEDEPLVYSDPMDETEFVRNEPQFGLHAPAPQPVAAPPVEERTGLFSRATNLIRRGEATDMPAPELVDPEPVADVPNVPGDERIAEKIANAVRIRRSKTPPPSDLSLTKGRGKRPEPLIFNQSAPQASPASEPQLTAGVSSVPEIPAAPTPEAIPQAPVASALNTPKAAPDMPDAFLADQVPTENLPEEPAMTSPAPAMPSAEAPRVQITPRSDPQPAANVSMEIPVAEPRKAVVEQPQRKPVQPSARAQAEAQPNLFNEESDSDFELPPLSLLTNPSGVERLHLSDEALEENARMLETVLDDYGVKGEIVSVRPGPVVTMYELEPAPGLKASRVIGLSDDIARSMSALSARVSTVPGRTVIGIELPNENREKVVLREILASRDFGDGNQNLPLALGKDIGGDSMVANLAKMPHLLIAGTTGSGKSVAINTMILSLLYKLTPDECRLIMIDPKMLELSVYDGIPHLLSPVVTDPKKAVVALKWVVGEMEDRYRKMSKMGVRNIAGYNGRVKEALAKGEMFSRTVQTGFDEDTGEPIFETEEFEPKSLPYIVVIVDEMADLMMVAGKEIEACIQRLAQMARASGIHLIMATQRPSVDVITGTIKANFPTRISFQVTSKIDSRTILGEMGAEQLLGMGDMLYMAGGARITRCHGPFVSDEEVEEVVNHLKQFGPPDYVGGVVEGPDDAKADNIDAVLGLNTGGNTNGEDALYDQAVGIVIKDRKCSTSYIQRKLGIGYNKAARLVEQMEEEGLVSAANHVGKREILVPEQ</sequence>
<evidence type="ECO:0000256" key="15">
    <source>
        <dbReference type="ARBA" id="ARBA00025923"/>
    </source>
</evidence>
<evidence type="ECO:0000256" key="11">
    <source>
        <dbReference type="ARBA" id="ARBA00023125"/>
    </source>
</evidence>
<feature type="region of interest" description="Disordered" evidence="17">
    <location>
        <begin position="333"/>
        <end position="393"/>
    </location>
</feature>
<dbReference type="OrthoDB" id="9807790at2"/>
<dbReference type="Pfam" id="PF17854">
    <property type="entry name" value="FtsK_alpha"/>
    <property type="match status" value="1"/>
</dbReference>
<dbReference type="InterPro" id="IPR003593">
    <property type="entry name" value="AAA+_ATPase"/>
</dbReference>
<feature type="compositionally biased region" description="Low complexity" evidence="17">
    <location>
        <begin position="384"/>
        <end position="393"/>
    </location>
</feature>
<dbReference type="InterPro" id="IPR025199">
    <property type="entry name" value="FtsK_4TM"/>
</dbReference>
<accession>A0A2T1ALU6</accession>
<comment type="function">
    <text evidence="14">Essential cell division protein that coordinates cell division and chromosome segregation. The N-terminus is involved in assembly of the cell-division machinery. The C-terminus functions as a DNA motor that moves dsDNA in an ATP-dependent manner towards the dif recombination site, which is located within the replication terminus region. Translocation stops specifically at Xer-dif sites, where FtsK interacts with the Xer recombinase, allowing activation of chromosome unlinking by recombination. FtsK orienting polar sequences (KOPS) guide the direction of DNA translocation. FtsK can remove proteins from DNA as it translocates, but translocation stops specifically at XerCD-dif site, thereby preventing removal of XerC and XerD from dif.</text>
</comment>
<dbReference type="Proteomes" id="UP000237718">
    <property type="component" value="Unassembled WGS sequence"/>
</dbReference>
<dbReference type="CDD" id="cd01127">
    <property type="entry name" value="TrwB_TraG_TraD_VirD4"/>
    <property type="match status" value="1"/>
</dbReference>
<evidence type="ECO:0000256" key="14">
    <source>
        <dbReference type="ARBA" id="ARBA00024784"/>
    </source>
</evidence>
<keyword evidence="13" id="KW-0131">Cell cycle</keyword>
<evidence type="ECO:0000256" key="6">
    <source>
        <dbReference type="ARBA" id="ARBA00022692"/>
    </source>
</evidence>
<dbReference type="PANTHER" id="PTHR22683">
    <property type="entry name" value="SPORULATION PROTEIN RELATED"/>
    <property type="match status" value="1"/>
</dbReference>
<dbReference type="SMART" id="SM00843">
    <property type="entry name" value="Ftsk_gamma"/>
    <property type="match status" value="1"/>
</dbReference>
<dbReference type="GO" id="GO:0007059">
    <property type="term" value="P:chromosome segregation"/>
    <property type="evidence" value="ECO:0007669"/>
    <property type="project" value="UniProtKB-KW"/>
</dbReference>
<keyword evidence="5" id="KW-0132">Cell division</keyword>
<dbReference type="PROSITE" id="PS50901">
    <property type="entry name" value="FTSK"/>
    <property type="match status" value="1"/>
</dbReference>
<evidence type="ECO:0000256" key="13">
    <source>
        <dbReference type="ARBA" id="ARBA00023306"/>
    </source>
</evidence>
<dbReference type="GO" id="GO:0005886">
    <property type="term" value="C:plasma membrane"/>
    <property type="evidence" value="ECO:0007669"/>
    <property type="project" value="UniProtKB-SubCell"/>
</dbReference>
<evidence type="ECO:0000256" key="4">
    <source>
        <dbReference type="ARBA" id="ARBA00022475"/>
    </source>
</evidence>
<feature type="compositionally biased region" description="Polar residues" evidence="17">
    <location>
        <begin position="361"/>
        <end position="380"/>
    </location>
</feature>
<feature type="transmembrane region" description="Helical" evidence="18">
    <location>
        <begin position="72"/>
        <end position="95"/>
    </location>
</feature>
<feature type="transmembrane region" description="Helical" evidence="18">
    <location>
        <begin position="27"/>
        <end position="46"/>
    </location>
</feature>
<comment type="caution">
    <text evidence="20">The sequence shown here is derived from an EMBL/GenBank/DDBJ whole genome shotgun (WGS) entry which is preliminary data.</text>
</comment>
<evidence type="ECO:0000256" key="8">
    <source>
        <dbReference type="ARBA" id="ARBA00022829"/>
    </source>
</evidence>
<evidence type="ECO:0000256" key="18">
    <source>
        <dbReference type="SAM" id="Phobius"/>
    </source>
</evidence>
<evidence type="ECO:0000313" key="20">
    <source>
        <dbReference type="EMBL" id="PRZ49579.1"/>
    </source>
</evidence>
<dbReference type="InterPro" id="IPR027417">
    <property type="entry name" value="P-loop_NTPase"/>
</dbReference>
<comment type="subcellular location">
    <subcellularLocation>
        <location evidence="1">Cell membrane</location>
        <topology evidence="1">Multi-pass membrane protein</topology>
    </subcellularLocation>
</comment>
<dbReference type="GO" id="GO:0051301">
    <property type="term" value="P:cell division"/>
    <property type="evidence" value="ECO:0007669"/>
    <property type="project" value="UniProtKB-KW"/>
</dbReference>
<dbReference type="AlphaFoldDB" id="A0A2T1ALU6"/>
<protein>
    <recommendedName>
        <fullName evidence="3">DNA translocase FtsK</fullName>
    </recommendedName>
</protein>
<keyword evidence="8" id="KW-0159">Chromosome partition</keyword>
<feature type="transmembrane region" description="Helical" evidence="18">
    <location>
        <begin position="137"/>
        <end position="158"/>
    </location>
</feature>
<evidence type="ECO:0000256" key="17">
    <source>
        <dbReference type="SAM" id="MobiDB-lite"/>
    </source>
</evidence>
<evidence type="ECO:0000259" key="19">
    <source>
        <dbReference type="PROSITE" id="PS50901"/>
    </source>
</evidence>
<gene>
    <name evidence="20" type="ORF">CLV89_102324</name>
</gene>
<comment type="similarity">
    <text evidence="2">Belongs to the FtsK/SpoIIIE/SftA family.</text>
</comment>
<dbReference type="Pfam" id="PF01580">
    <property type="entry name" value="FtsK_SpoIIIE"/>
    <property type="match status" value="1"/>
</dbReference>
<evidence type="ECO:0000256" key="2">
    <source>
        <dbReference type="ARBA" id="ARBA00006474"/>
    </source>
</evidence>
<dbReference type="RefSeq" id="WP_106162634.1">
    <property type="nucleotide sequence ID" value="NZ_PVUF01000002.1"/>
</dbReference>
<dbReference type="InterPro" id="IPR002543">
    <property type="entry name" value="FtsK_dom"/>
</dbReference>
<evidence type="ECO:0000256" key="12">
    <source>
        <dbReference type="ARBA" id="ARBA00023136"/>
    </source>
</evidence>
<evidence type="ECO:0000256" key="10">
    <source>
        <dbReference type="ARBA" id="ARBA00022989"/>
    </source>
</evidence>
<organism evidence="20 21">
    <name type="scientific">Tritonibacter scottomollicae</name>
    <name type="common">Epibacterium scottomollicae</name>
    <dbReference type="NCBI Taxonomy" id="483013"/>
    <lineage>
        <taxon>Bacteria</taxon>
        <taxon>Pseudomonadati</taxon>
        <taxon>Pseudomonadota</taxon>
        <taxon>Alphaproteobacteria</taxon>
        <taxon>Rhodobacterales</taxon>
        <taxon>Paracoccaceae</taxon>
        <taxon>Tritonibacter</taxon>
    </lineage>
</organism>
<dbReference type="EMBL" id="PVUF01000002">
    <property type="protein sequence ID" value="PRZ49579.1"/>
    <property type="molecule type" value="Genomic_DNA"/>
</dbReference>
<dbReference type="SUPFAM" id="SSF52540">
    <property type="entry name" value="P-loop containing nucleoside triphosphate hydrolases"/>
    <property type="match status" value="1"/>
</dbReference>
<feature type="domain" description="FtsK" evidence="19">
    <location>
        <begin position="643"/>
        <end position="862"/>
    </location>
</feature>
<keyword evidence="11" id="KW-0238">DNA-binding</keyword>
<dbReference type="InterPro" id="IPR036388">
    <property type="entry name" value="WH-like_DNA-bd_sf"/>
</dbReference>
<dbReference type="Gene3D" id="1.10.10.10">
    <property type="entry name" value="Winged helix-like DNA-binding domain superfamily/Winged helix DNA-binding domain"/>
    <property type="match status" value="1"/>
</dbReference>
<keyword evidence="10 18" id="KW-1133">Transmembrane helix</keyword>
<proteinExistence type="inferred from homology"/>
<feature type="region of interest" description="Disordered" evidence="17">
    <location>
        <begin position="472"/>
        <end position="493"/>
    </location>
</feature>
<dbReference type="GO" id="GO:0003677">
    <property type="term" value="F:DNA binding"/>
    <property type="evidence" value="ECO:0007669"/>
    <property type="project" value="UniProtKB-KW"/>
</dbReference>
<name>A0A2T1ALU6_TRISK</name>
<dbReference type="InterPro" id="IPR036390">
    <property type="entry name" value="WH_DNA-bd_sf"/>
</dbReference>
<dbReference type="InterPro" id="IPR041027">
    <property type="entry name" value="FtsK_alpha"/>
</dbReference>
<evidence type="ECO:0000256" key="7">
    <source>
        <dbReference type="ARBA" id="ARBA00022741"/>
    </source>
</evidence>
<reference evidence="20 21" key="1">
    <citation type="submission" date="2018-03" db="EMBL/GenBank/DDBJ databases">
        <title>Genomic Encyclopedia of Archaeal and Bacterial Type Strains, Phase II (KMG-II): from individual species to whole genera.</title>
        <authorList>
            <person name="Goeker M."/>
        </authorList>
    </citation>
    <scope>NUCLEOTIDE SEQUENCE [LARGE SCALE GENOMIC DNA]</scope>
    <source>
        <strain evidence="20 21">DSM 25328</strain>
    </source>
</reference>
<evidence type="ECO:0000256" key="9">
    <source>
        <dbReference type="ARBA" id="ARBA00022840"/>
    </source>
</evidence>
<dbReference type="GO" id="GO:0005524">
    <property type="term" value="F:ATP binding"/>
    <property type="evidence" value="ECO:0007669"/>
    <property type="project" value="UniProtKB-UniRule"/>
</dbReference>